<evidence type="ECO:0000313" key="2">
    <source>
        <dbReference type="Proteomes" id="UP001060085"/>
    </source>
</evidence>
<gene>
    <name evidence="1" type="ORF">M9H77_35219</name>
</gene>
<dbReference type="EMBL" id="CM044708">
    <property type="protein sequence ID" value="KAI5649214.1"/>
    <property type="molecule type" value="Genomic_DNA"/>
</dbReference>
<sequence>MISYLNTISSMCQSSENFAMDMFIGGDMNSLYHIKIQKKLIIDMIYISTNESCGISFSRPICTKTLPPVFPALIDIKLILAWIRFLGSCNWDKDQGFAKSKPIAFLFFAGIMATLLHSESRRLYSWWWDSHISPKNSKWLQENLTDMDAKVKAMIKLIEEDADSFARRAEMYYKKRPELMKLVEEFYRAYRALAERYDHLTGELRQAHRTMAEAFPNQVPFVLDDDSPLRSSTHDSEPHTPDLTHPMRGLLSAERNGPNSRESDAGNNKRGLKQLHEMIGAKETAEKNFEGRLRKSMNHEAEDQRLQAEVLQLSNENENLKAKAVCESERAVKAESEVQNLKKVLADIQAEKDSVFIQYQICLGKFSNLEAELNRAQNDSTRFNEQAIRAEMELQTLKEALASLEVEKEAAVMKNKESLEMITDLEGKFSHAQEELEGLNRRLFKAETESQCLNSEISRLESEKAEGLQNYRNCLEQISHLENKILLAEKDVRLFKKQAELAGNEVERLRKALAELNEERESSALQYKNCLKRISELEKEISSAQEEVKRLNSQILMGAVDLKYSEDKCNRLQISNESLQLEAADLAKKIAMKDQELSKKQEELERLQACVQDERLRYSQIEAMLQSLQNIHSQSQEEHRALALELKTRLEMLREIEMCKHELEDEVRLVKDENRSLSEQTVSSTITIENLQNEIFCLREMKERLEEEVAQQIGQSNSLQKEILSLKEEIKGLNERYQALVEKLESIGLTSDTIVTSVKNLQDENSRLRQICEKETDEKGALSKKLENMEELAEQKHFLERSLLELNNELEASQGKVREMQETCQFMRGEKSVLVAEKAALLSQLHGLTENMQKLLERNAVLENSLSGAKVELEGLREKSKGLEEICQLLKNEKSDILTERGTLVVQLANVERRLECLEKRFTGLEEKYADLEKENKSMNSEVHELRLSLSSEKHERTNSTLQSETRLFSLENHVQTLQEESRLRKKEFEDEVDKAVRAQFEISILQKFIKDMEEKNYSLLIECQKHVEASKLAEKLISELESETLEQQVEAEVLLDEIERLRLGIYQVFKALEAGSDCLFQDKIENEQIFLNQIVGRIQDMKHSILKYKDDEELLFIENTVLLTLLSQLKIESNDIESEKELTEQELNVTKEKLVAVQNDKYGLQEMNELMESKLSKANEEISLLEAEMENHSSKHSELENAYSDLKEKYSKVLDENRNLLQKLSELKEVKCMLEGDNDAILEETLAVTNLYTVLESFSNEKLLERNKMYKDISNLTGIKDGLENNIIMLRGKLQMKEAENLLLKDSVQRLEMELQGMRESNDGLKQEILGVEAVLRQREAEVMEAEQKFKAEENRNLDLCKSLDVLKAKYQQSSEVREDLEKHLLRLSEDKSCQNKEIEGLREVNANLVSELCKLHEEYEDQRIRQEYLSSELKEKNNEFELWEDEATAFYFDLQISSIRGALYENKVHELTEVCENLEGKTTSRTQEIEEMKGKLSSMENEIGVLRSQLSAYEPVIASLRDDVASLERNALLQTKVRVADAMEPKCTDIIIHPYEGLHSEATDDQLPMPTGVLDLQKLQSRIKAVEKAMEEELGKLVLQRSLSTRKKKETVGNEIEELKPQWSPSREGKDREKKVRGCYVNDNLMLQKAKPETTESRKGILMKDIPLDQGSGSSSFRLRRRVKSGTERADDQMLELWETAENNGLNRSVKVLQKPSYSVIEKGLMPDQLENMKRKSEHPSTGDEVEKELGVDKLELSPNPTESHHEMNNNRKILDRLASDAHKLTSLHMTVQNLRRKLEGNRKSRKTKDVDLDTIKEQLQEVQETVLQLVDLNSQLMESVQESPSSPDGKASGELKEAANIRRKKVSEQARKGSEKIGRLQLEVQKIEYILLRLEDEKKSKGKSRFARSRTTIILRDFIYSGRKNSGKIKKKKHLCGCFKPQTNGDSKRM</sequence>
<accession>A0ACB9ZQ50</accession>
<comment type="caution">
    <text evidence="1">The sequence shown here is derived from an EMBL/GenBank/DDBJ whole genome shotgun (WGS) entry which is preliminary data.</text>
</comment>
<reference evidence="2" key="1">
    <citation type="journal article" date="2023" name="Nat. Plants">
        <title>Single-cell RNA sequencing provides a high-resolution roadmap for understanding the multicellular compartmentation of specialized metabolism.</title>
        <authorList>
            <person name="Sun S."/>
            <person name="Shen X."/>
            <person name="Li Y."/>
            <person name="Li Y."/>
            <person name="Wang S."/>
            <person name="Li R."/>
            <person name="Zhang H."/>
            <person name="Shen G."/>
            <person name="Guo B."/>
            <person name="Wei J."/>
            <person name="Xu J."/>
            <person name="St-Pierre B."/>
            <person name="Chen S."/>
            <person name="Sun C."/>
        </authorList>
    </citation>
    <scope>NUCLEOTIDE SEQUENCE [LARGE SCALE GENOMIC DNA]</scope>
</reference>
<proteinExistence type="predicted"/>
<organism evidence="1 2">
    <name type="scientific">Catharanthus roseus</name>
    <name type="common">Madagascar periwinkle</name>
    <name type="synonym">Vinca rosea</name>
    <dbReference type="NCBI Taxonomy" id="4058"/>
    <lineage>
        <taxon>Eukaryota</taxon>
        <taxon>Viridiplantae</taxon>
        <taxon>Streptophyta</taxon>
        <taxon>Embryophyta</taxon>
        <taxon>Tracheophyta</taxon>
        <taxon>Spermatophyta</taxon>
        <taxon>Magnoliopsida</taxon>
        <taxon>eudicotyledons</taxon>
        <taxon>Gunneridae</taxon>
        <taxon>Pentapetalae</taxon>
        <taxon>asterids</taxon>
        <taxon>lamiids</taxon>
        <taxon>Gentianales</taxon>
        <taxon>Apocynaceae</taxon>
        <taxon>Rauvolfioideae</taxon>
        <taxon>Vinceae</taxon>
        <taxon>Catharanthinae</taxon>
        <taxon>Catharanthus</taxon>
    </lineage>
</organism>
<name>A0ACB9ZQ50_CATRO</name>
<evidence type="ECO:0000313" key="1">
    <source>
        <dbReference type="EMBL" id="KAI5649214.1"/>
    </source>
</evidence>
<protein>
    <submittedName>
        <fullName evidence="1">Uncharacterized protein</fullName>
    </submittedName>
</protein>
<keyword evidence="2" id="KW-1185">Reference proteome</keyword>
<dbReference type="Proteomes" id="UP001060085">
    <property type="component" value="Linkage Group LG08"/>
</dbReference>